<evidence type="ECO:0000256" key="3">
    <source>
        <dbReference type="ARBA" id="ARBA00022777"/>
    </source>
</evidence>
<evidence type="ECO:0000256" key="4">
    <source>
        <dbReference type="ARBA" id="ARBA00022840"/>
    </source>
</evidence>
<keyword evidence="2 5" id="KW-0547">Nucleotide-binding</keyword>
<dbReference type="InterPro" id="IPR008271">
    <property type="entry name" value="Ser/Thr_kinase_AS"/>
</dbReference>
<gene>
    <name evidence="8" type="ORF">HG543_02020</name>
</gene>
<dbReference type="PROSITE" id="PS50011">
    <property type="entry name" value="PROTEIN_KINASE_DOM"/>
    <property type="match status" value="1"/>
</dbReference>
<evidence type="ECO:0000256" key="5">
    <source>
        <dbReference type="PROSITE-ProRule" id="PRU10141"/>
    </source>
</evidence>
<reference evidence="8 9" key="1">
    <citation type="submission" date="2020-04" db="EMBL/GenBank/DDBJ databases">
        <title>Draft genome of Pyxidicoccus fallax type strain.</title>
        <authorList>
            <person name="Whitworth D.E."/>
        </authorList>
    </citation>
    <scope>NUCLEOTIDE SEQUENCE [LARGE SCALE GENOMIC DNA]</scope>
    <source>
        <strain evidence="8 9">DSM 14698</strain>
    </source>
</reference>
<dbReference type="Proteomes" id="UP000518300">
    <property type="component" value="Unassembled WGS sequence"/>
</dbReference>
<dbReference type="Pfam" id="PF08308">
    <property type="entry name" value="PEGA"/>
    <property type="match status" value="1"/>
</dbReference>
<keyword evidence="1" id="KW-0808">Transferase</keyword>
<dbReference type="SMART" id="SM00220">
    <property type="entry name" value="S_TKc"/>
    <property type="match status" value="1"/>
</dbReference>
<dbReference type="Pfam" id="PF00069">
    <property type="entry name" value="Pkinase"/>
    <property type="match status" value="1"/>
</dbReference>
<sequence length="693" mass="73568">MKDELLAGRYQLEQELGRGGMATVFLARDLRLARRVAVKVMHPGEDGRQAERFHREAELVASLKHPNVLEVHDFGEDAVRGPFLVCEWVQGESLRELARRLAPVPPEMAAVLGWELARALEAAHSRGVVHRDVKPENVLVSKGGPLKLADFGIAALADQERLTSTGAITGSLPYMAPERIDTGAFSPATDVYSVGVILFELCTGTTPHAGKGSAHLAVSVMTRDAPPLAEAAPGTPGPLAALVDRCLARDSRGRPAQGAELAACLETVVGQLVGPPAESSRSFFQAPEDFAARWREARFHRLLSEGRAMLAAGEGARAARLLNEALTLRPEAPEVMALLRARPGGGRGRVLAGGAVTAGLVCALTVWGWTAWKERSPEAPTPAQGHAAAKEPAVSPSPADTPATTQSAADAPPSPVGSNEMARAPKEPTSPLIGSTSAERPSIQTSHASPPRRTAPSTREPRRADTQATASSGASRPRESAEPTRLASRAHAEPRSERPSTEPVRPPVSRASTERPSTEPLRHASQAPVEAPPTEPVRPASRASAEPPPVETQALATLTVVTRPWAEVFVDGQSRGYTPRVREVRLSPGTHRLRFDNPLCDTVEEVIQVAPGETVSREISLPVRKAEVTLIAPPGARVFIDGMEVGVAPLRGPVKLTHGGHVISARVPSGDVLREDIDVVAGTRSEVVLGRAW</sequence>
<dbReference type="InterPro" id="IPR000719">
    <property type="entry name" value="Prot_kinase_dom"/>
</dbReference>
<dbReference type="AlphaFoldDB" id="A0A848L5U0"/>
<dbReference type="RefSeq" id="WP_169342925.1">
    <property type="nucleotide sequence ID" value="NZ_JABBJJ010000006.1"/>
</dbReference>
<dbReference type="CDD" id="cd14014">
    <property type="entry name" value="STKc_PknB_like"/>
    <property type="match status" value="1"/>
</dbReference>
<protein>
    <submittedName>
        <fullName evidence="8">Protein kinase</fullName>
    </submittedName>
</protein>
<dbReference type="Gene3D" id="1.10.510.10">
    <property type="entry name" value="Transferase(Phosphotransferase) domain 1"/>
    <property type="match status" value="1"/>
</dbReference>
<dbReference type="PROSITE" id="PS00107">
    <property type="entry name" value="PROTEIN_KINASE_ATP"/>
    <property type="match status" value="1"/>
</dbReference>
<evidence type="ECO:0000256" key="6">
    <source>
        <dbReference type="SAM" id="MobiDB-lite"/>
    </source>
</evidence>
<feature type="region of interest" description="Disordered" evidence="6">
    <location>
        <begin position="375"/>
        <end position="549"/>
    </location>
</feature>
<evidence type="ECO:0000313" key="9">
    <source>
        <dbReference type="Proteomes" id="UP000518300"/>
    </source>
</evidence>
<feature type="domain" description="Protein kinase" evidence="7">
    <location>
        <begin position="10"/>
        <end position="269"/>
    </location>
</feature>
<dbReference type="PANTHER" id="PTHR43289">
    <property type="entry name" value="MITOGEN-ACTIVATED PROTEIN KINASE KINASE KINASE 20-RELATED"/>
    <property type="match status" value="1"/>
</dbReference>
<name>A0A848L5U0_9BACT</name>
<dbReference type="GO" id="GO:0005524">
    <property type="term" value="F:ATP binding"/>
    <property type="evidence" value="ECO:0007669"/>
    <property type="project" value="UniProtKB-UniRule"/>
</dbReference>
<dbReference type="SUPFAM" id="SSF56112">
    <property type="entry name" value="Protein kinase-like (PK-like)"/>
    <property type="match status" value="1"/>
</dbReference>
<dbReference type="InterPro" id="IPR017441">
    <property type="entry name" value="Protein_kinase_ATP_BS"/>
</dbReference>
<dbReference type="PROSITE" id="PS00108">
    <property type="entry name" value="PROTEIN_KINASE_ST"/>
    <property type="match status" value="1"/>
</dbReference>
<evidence type="ECO:0000256" key="1">
    <source>
        <dbReference type="ARBA" id="ARBA00022679"/>
    </source>
</evidence>
<dbReference type="EMBL" id="JABBJJ010000006">
    <property type="protein sequence ID" value="NMO13642.1"/>
    <property type="molecule type" value="Genomic_DNA"/>
</dbReference>
<dbReference type="InterPro" id="IPR013229">
    <property type="entry name" value="PEGA"/>
</dbReference>
<keyword evidence="3 8" id="KW-0418">Kinase</keyword>
<keyword evidence="9" id="KW-1185">Reference proteome</keyword>
<feature type="compositionally biased region" description="Basic and acidic residues" evidence="6">
    <location>
        <begin position="512"/>
        <end position="522"/>
    </location>
</feature>
<accession>A0A848L5U0</accession>
<evidence type="ECO:0000313" key="8">
    <source>
        <dbReference type="EMBL" id="NMO13642.1"/>
    </source>
</evidence>
<proteinExistence type="predicted"/>
<feature type="compositionally biased region" description="Polar residues" evidence="6">
    <location>
        <begin position="432"/>
        <end position="448"/>
    </location>
</feature>
<keyword evidence="4 5" id="KW-0067">ATP-binding</keyword>
<organism evidence="8 9">
    <name type="scientific">Pyxidicoccus fallax</name>
    <dbReference type="NCBI Taxonomy" id="394095"/>
    <lineage>
        <taxon>Bacteria</taxon>
        <taxon>Pseudomonadati</taxon>
        <taxon>Myxococcota</taxon>
        <taxon>Myxococcia</taxon>
        <taxon>Myxococcales</taxon>
        <taxon>Cystobacterineae</taxon>
        <taxon>Myxococcaceae</taxon>
        <taxon>Pyxidicoccus</taxon>
    </lineage>
</organism>
<dbReference type="InterPro" id="IPR011009">
    <property type="entry name" value="Kinase-like_dom_sf"/>
</dbReference>
<dbReference type="Gene3D" id="3.30.200.20">
    <property type="entry name" value="Phosphorylase Kinase, domain 1"/>
    <property type="match status" value="1"/>
</dbReference>
<evidence type="ECO:0000259" key="7">
    <source>
        <dbReference type="PROSITE" id="PS50011"/>
    </source>
</evidence>
<feature type="binding site" evidence="5">
    <location>
        <position position="39"/>
    </location>
    <ligand>
        <name>ATP</name>
        <dbReference type="ChEBI" id="CHEBI:30616"/>
    </ligand>
</feature>
<evidence type="ECO:0000256" key="2">
    <source>
        <dbReference type="ARBA" id="ARBA00022741"/>
    </source>
</evidence>
<dbReference type="PANTHER" id="PTHR43289:SF6">
    <property type="entry name" value="SERINE_THREONINE-PROTEIN KINASE NEKL-3"/>
    <property type="match status" value="1"/>
</dbReference>
<dbReference type="GO" id="GO:0004674">
    <property type="term" value="F:protein serine/threonine kinase activity"/>
    <property type="evidence" value="ECO:0007669"/>
    <property type="project" value="TreeGrafter"/>
</dbReference>
<comment type="caution">
    <text evidence="8">The sequence shown here is derived from an EMBL/GenBank/DDBJ whole genome shotgun (WGS) entry which is preliminary data.</text>
</comment>
<feature type="compositionally biased region" description="Basic and acidic residues" evidence="6">
    <location>
        <begin position="490"/>
        <end position="500"/>
    </location>
</feature>